<feature type="transmembrane region" description="Helical" evidence="1">
    <location>
        <begin position="101"/>
        <end position="119"/>
    </location>
</feature>
<dbReference type="EMBL" id="CP011266">
    <property type="protein sequence ID" value="ALT68312.1"/>
    <property type="molecule type" value="Genomic_DNA"/>
</dbReference>
<evidence type="ECO:0000256" key="1">
    <source>
        <dbReference type="SAM" id="Phobius"/>
    </source>
</evidence>
<proteinExistence type="predicted"/>
<evidence type="ECO:0000313" key="3">
    <source>
        <dbReference type="Proteomes" id="UP000067738"/>
    </source>
</evidence>
<name>A0A0U3E7R4_9EURY</name>
<dbReference type="RefSeq" id="WP_058738641.1">
    <property type="nucleotide sequence ID" value="NZ_CP011266.1"/>
</dbReference>
<dbReference type="KEGG" id="mmil:sm9_0513"/>
<protein>
    <submittedName>
        <fullName evidence="2">Uncharacterized protein</fullName>
    </submittedName>
</protein>
<gene>
    <name evidence="2" type="ORF">sm9_0513</name>
</gene>
<organism evidence="2 3">
    <name type="scientific">Methanobrevibacter millerae</name>
    <dbReference type="NCBI Taxonomy" id="230361"/>
    <lineage>
        <taxon>Archaea</taxon>
        <taxon>Methanobacteriati</taxon>
        <taxon>Methanobacteriota</taxon>
        <taxon>Methanomada group</taxon>
        <taxon>Methanobacteria</taxon>
        <taxon>Methanobacteriales</taxon>
        <taxon>Methanobacteriaceae</taxon>
        <taxon>Methanobrevibacter</taxon>
    </lineage>
</organism>
<keyword evidence="1" id="KW-1133">Transmembrane helix</keyword>
<dbReference type="PATRIC" id="fig|230361.4.peg.536"/>
<dbReference type="AlphaFoldDB" id="A0A0U3E7R4"/>
<dbReference type="Pfam" id="PF17647">
    <property type="entry name" value="DUF5518"/>
    <property type="match status" value="1"/>
</dbReference>
<dbReference type="Proteomes" id="UP000067738">
    <property type="component" value="Chromosome"/>
</dbReference>
<dbReference type="OrthoDB" id="71261at2157"/>
<evidence type="ECO:0000313" key="2">
    <source>
        <dbReference type="EMBL" id="ALT68312.1"/>
    </source>
</evidence>
<feature type="transmembrane region" description="Helical" evidence="1">
    <location>
        <begin position="29"/>
        <end position="49"/>
    </location>
</feature>
<dbReference type="GeneID" id="26735490"/>
<keyword evidence="1" id="KW-0812">Transmembrane</keyword>
<sequence length="125" mass="12761">MTKWSAVIVGFILTLGVRAFFSHYEFIGLLIVGFIVGYIAHSGITGGLWNAAVAGAFGTIVAAILFIILATVGGSFMGVLGGLSGFTISGVASLIEVVKDLIYYAIVMGITGAVGGAISSKKDGR</sequence>
<dbReference type="InterPro" id="IPR040493">
    <property type="entry name" value="DUF5518"/>
</dbReference>
<reference evidence="2 3" key="1">
    <citation type="submission" date="2015-04" db="EMBL/GenBank/DDBJ databases">
        <title>The complete genome sequence of the rumen methanogen Methanobrevibacter millerae SM9.</title>
        <authorList>
            <person name="Leahy S.C."/>
            <person name="Kelly W.J."/>
            <person name="Pacheco D.M."/>
            <person name="Li D."/>
            <person name="Altermann E."/>
            <person name="Attwood G.T."/>
        </authorList>
    </citation>
    <scope>NUCLEOTIDE SEQUENCE [LARGE SCALE GENOMIC DNA]</scope>
    <source>
        <strain evidence="2 3">SM9</strain>
    </source>
</reference>
<keyword evidence="3" id="KW-1185">Reference proteome</keyword>
<feature type="transmembrane region" description="Helical" evidence="1">
    <location>
        <begin position="56"/>
        <end position="81"/>
    </location>
</feature>
<accession>A0A0U3E7R4</accession>
<keyword evidence="1" id="KW-0472">Membrane</keyword>